<comment type="subcellular location">
    <subcellularLocation>
        <location evidence="1">Mitochondrion membrane</location>
        <topology evidence="1">Multi-pass membrane protein</topology>
    </subcellularLocation>
</comment>
<dbReference type="GO" id="GO:0031966">
    <property type="term" value="C:mitochondrial membrane"/>
    <property type="evidence" value="ECO:0007669"/>
    <property type="project" value="UniProtKB-SubCell"/>
</dbReference>
<dbReference type="GO" id="GO:0055085">
    <property type="term" value="P:transmembrane transport"/>
    <property type="evidence" value="ECO:0007669"/>
    <property type="project" value="InterPro"/>
</dbReference>
<dbReference type="InterPro" id="IPR018108">
    <property type="entry name" value="MCP_transmembrane"/>
</dbReference>
<organism evidence="11 12">
    <name type="scientific">Pyrrhoderma noxium</name>
    <dbReference type="NCBI Taxonomy" id="2282107"/>
    <lineage>
        <taxon>Eukaryota</taxon>
        <taxon>Fungi</taxon>
        <taxon>Dikarya</taxon>
        <taxon>Basidiomycota</taxon>
        <taxon>Agaricomycotina</taxon>
        <taxon>Agaricomycetes</taxon>
        <taxon>Hymenochaetales</taxon>
        <taxon>Hymenochaetaceae</taxon>
        <taxon>Pyrrhoderma</taxon>
    </lineage>
</organism>
<feature type="repeat" description="Solcar" evidence="9">
    <location>
        <begin position="198"/>
        <end position="281"/>
    </location>
</feature>
<dbReference type="OrthoDB" id="448427at2759"/>
<dbReference type="AlphaFoldDB" id="A0A286URU0"/>
<sequence length="285" mass="31017">MTKKSPYPFWLGGVAASMAACCTHPLDLTKVRMQTLARELHGPKPPSTLYVLRVSIRDAGIRSLYTGLTASLMRQMSYSLVRLGSYDEIKGRLSAGGAPTTGQLLFAAGLAGGLGGIAGNPADILLVRMTTDQLRPPHERFGYTNAVNGLFSLVKREGVKGLYRGLGTNTSRAVLMNVSQVGSYDFFKEKLLGLQFQDGIGLHCIASVSAGLVATTICAPFDVMKSRLMSVAHDARVAEVFLKSLRDEGPRFLFKGWTPAFIRLGPNTVLLFVFFEQLKKLWAQQ</sequence>
<dbReference type="InterPro" id="IPR002067">
    <property type="entry name" value="MCP"/>
</dbReference>
<keyword evidence="4 9" id="KW-0812">Transmembrane</keyword>
<feature type="repeat" description="Solcar" evidence="9">
    <location>
        <begin position="3"/>
        <end position="92"/>
    </location>
</feature>
<proteinExistence type="inferred from homology"/>
<evidence type="ECO:0000256" key="7">
    <source>
        <dbReference type="ARBA" id="ARBA00023128"/>
    </source>
</evidence>
<evidence type="ECO:0000313" key="11">
    <source>
        <dbReference type="EMBL" id="PAV22244.1"/>
    </source>
</evidence>
<dbReference type="Pfam" id="PF00153">
    <property type="entry name" value="Mito_carr"/>
    <property type="match status" value="3"/>
</dbReference>
<evidence type="ECO:0000313" key="12">
    <source>
        <dbReference type="Proteomes" id="UP000217199"/>
    </source>
</evidence>
<evidence type="ECO:0000256" key="6">
    <source>
        <dbReference type="ARBA" id="ARBA00022989"/>
    </source>
</evidence>
<evidence type="ECO:0000256" key="9">
    <source>
        <dbReference type="PROSITE-ProRule" id="PRU00282"/>
    </source>
</evidence>
<dbReference type="Proteomes" id="UP000217199">
    <property type="component" value="Unassembled WGS sequence"/>
</dbReference>
<keyword evidence="6" id="KW-1133">Transmembrane helix</keyword>
<keyword evidence="12" id="KW-1185">Reference proteome</keyword>
<keyword evidence="8 9" id="KW-0472">Membrane</keyword>
<dbReference type="InParanoid" id="A0A286URU0"/>
<feature type="repeat" description="Solcar" evidence="9">
    <location>
        <begin position="99"/>
        <end position="190"/>
    </location>
</feature>
<dbReference type="PROSITE" id="PS51257">
    <property type="entry name" value="PROKAR_LIPOPROTEIN"/>
    <property type="match status" value="1"/>
</dbReference>
<comment type="similarity">
    <text evidence="2 10">Belongs to the mitochondrial carrier (TC 2.A.29) family.</text>
</comment>
<evidence type="ECO:0000256" key="4">
    <source>
        <dbReference type="ARBA" id="ARBA00022692"/>
    </source>
</evidence>
<keyword evidence="5" id="KW-0677">Repeat</keyword>
<evidence type="ECO:0000256" key="3">
    <source>
        <dbReference type="ARBA" id="ARBA00022448"/>
    </source>
</evidence>
<evidence type="ECO:0000256" key="10">
    <source>
        <dbReference type="RuleBase" id="RU000488"/>
    </source>
</evidence>
<keyword evidence="3 10" id="KW-0813">Transport</keyword>
<dbReference type="PRINTS" id="PR00784">
    <property type="entry name" value="MTUNCOUPLING"/>
</dbReference>
<dbReference type="PROSITE" id="PS50920">
    <property type="entry name" value="SOLCAR"/>
    <property type="match status" value="3"/>
</dbReference>
<protein>
    <submittedName>
        <fullName evidence="11">Mitochondrial carrier</fullName>
    </submittedName>
</protein>
<dbReference type="SUPFAM" id="SSF103506">
    <property type="entry name" value="Mitochondrial carrier"/>
    <property type="match status" value="1"/>
</dbReference>
<reference evidence="11 12" key="1">
    <citation type="journal article" date="2017" name="Mol. Ecol.">
        <title>Comparative and population genomic landscape of Phellinus noxius: A hypervariable fungus causing root rot in trees.</title>
        <authorList>
            <person name="Chung C.L."/>
            <person name="Lee T.J."/>
            <person name="Akiba M."/>
            <person name="Lee H.H."/>
            <person name="Kuo T.H."/>
            <person name="Liu D."/>
            <person name="Ke H.M."/>
            <person name="Yokoi T."/>
            <person name="Roa M.B."/>
            <person name="Lu M.J."/>
            <person name="Chang Y.Y."/>
            <person name="Ann P.J."/>
            <person name="Tsai J.N."/>
            <person name="Chen C.Y."/>
            <person name="Tzean S.S."/>
            <person name="Ota Y."/>
            <person name="Hattori T."/>
            <person name="Sahashi N."/>
            <person name="Liou R.F."/>
            <person name="Kikuchi T."/>
            <person name="Tsai I.J."/>
        </authorList>
    </citation>
    <scope>NUCLEOTIDE SEQUENCE [LARGE SCALE GENOMIC DNA]</scope>
    <source>
        <strain evidence="11 12">FFPRI411160</strain>
    </source>
</reference>
<name>A0A286URU0_9AGAM</name>
<evidence type="ECO:0000256" key="8">
    <source>
        <dbReference type="ARBA" id="ARBA00023136"/>
    </source>
</evidence>
<dbReference type="STRING" id="2282107.A0A286URU0"/>
<evidence type="ECO:0000256" key="1">
    <source>
        <dbReference type="ARBA" id="ARBA00004225"/>
    </source>
</evidence>
<dbReference type="InterPro" id="IPR023395">
    <property type="entry name" value="MCP_dom_sf"/>
</dbReference>
<gene>
    <name evidence="11" type="ORF">PNOK_0220100</name>
</gene>
<accession>A0A286URU0</accession>
<dbReference type="EMBL" id="NBII01000002">
    <property type="protein sequence ID" value="PAV22244.1"/>
    <property type="molecule type" value="Genomic_DNA"/>
</dbReference>
<keyword evidence="7" id="KW-0496">Mitochondrion</keyword>
<evidence type="ECO:0000256" key="5">
    <source>
        <dbReference type="ARBA" id="ARBA00022737"/>
    </source>
</evidence>
<dbReference type="InterPro" id="IPR050391">
    <property type="entry name" value="Mito_Metabolite_Transporter"/>
</dbReference>
<evidence type="ECO:0000256" key="2">
    <source>
        <dbReference type="ARBA" id="ARBA00006375"/>
    </source>
</evidence>
<dbReference type="PANTHER" id="PTHR45618">
    <property type="entry name" value="MITOCHONDRIAL DICARBOXYLATE CARRIER-RELATED"/>
    <property type="match status" value="1"/>
</dbReference>
<dbReference type="Gene3D" id="1.50.40.10">
    <property type="entry name" value="Mitochondrial carrier domain"/>
    <property type="match status" value="1"/>
</dbReference>
<comment type="caution">
    <text evidence="11">The sequence shown here is derived from an EMBL/GenBank/DDBJ whole genome shotgun (WGS) entry which is preliminary data.</text>
</comment>